<evidence type="ECO:0000313" key="3">
    <source>
        <dbReference type="Proteomes" id="UP001345963"/>
    </source>
</evidence>
<evidence type="ECO:0000256" key="1">
    <source>
        <dbReference type="SAM" id="SignalP"/>
    </source>
</evidence>
<feature type="chain" id="PRO_5046669238" description="Secreted protein" evidence="1">
    <location>
        <begin position="20"/>
        <end position="101"/>
    </location>
</feature>
<name>A0ABU7A7T9_9TELE</name>
<dbReference type="Proteomes" id="UP001345963">
    <property type="component" value="Unassembled WGS sequence"/>
</dbReference>
<sequence length="101" mass="11013">MATKLYFLWVFTIPGDVRAAVSVELCMFNCATKMDDSNTVSGSCDLVIRQGCPGGAASYSCVLRQGCLVFLILSFIKASPRFNTALQSRVPVHLFSVPLFL</sequence>
<evidence type="ECO:0000313" key="2">
    <source>
        <dbReference type="EMBL" id="MED6234156.1"/>
    </source>
</evidence>
<proteinExistence type="predicted"/>
<comment type="caution">
    <text evidence="2">The sequence shown here is derived from an EMBL/GenBank/DDBJ whole genome shotgun (WGS) entry which is preliminary data.</text>
</comment>
<dbReference type="EMBL" id="JAHUTI010005169">
    <property type="protein sequence ID" value="MED6234156.1"/>
    <property type="molecule type" value="Genomic_DNA"/>
</dbReference>
<keyword evidence="1" id="KW-0732">Signal</keyword>
<protein>
    <recommendedName>
        <fullName evidence="4">Secreted protein</fullName>
    </recommendedName>
</protein>
<accession>A0ABU7A7T9</accession>
<gene>
    <name evidence="2" type="ORF">ATANTOWER_023308</name>
</gene>
<evidence type="ECO:0008006" key="4">
    <source>
        <dbReference type="Google" id="ProtNLM"/>
    </source>
</evidence>
<keyword evidence="3" id="KW-1185">Reference proteome</keyword>
<organism evidence="2 3">
    <name type="scientific">Ataeniobius toweri</name>
    <dbReference type="NCBI Taxonomy" id="208326"/>
    <lineage>
        <taxon>Eukaryota</taxon>
        <taxon>Metazoa</taxon>
        <taxon>Chordata</taxon>
        <taxon>Craniata</taxon>
        <taxon>Vertebrata</taxon>
        <taxon>Euteleostomi</taxon>
        <taxon>Actinopterygii</taxon>
        <taxon>Neopterygii</taxon>
        <taxon>Teleostei</taxon>
        <taxon>Neoteleostei</taxon>
        <taxon>Acanthomorphata</taxon>
        <taxon>Ovalentaria</taxon>
        <taxon>Atherinomorphae</taxon>
        <taxon>Cyprinodontiformes</taxon>
        <taxon>Goodeidae</taxon>
        <taxon>Ataeniobius</taxon>
    </lineage>
</organism>
<reference evidence="2 3" key="1">
    <citation type="submission" date="2021-07" db="EMBL/GenBank/DDBJ databases">
        <authorList>
            <person name="Palmer J.M."/>
        </authorList>
    </citation>
    <scope>NUCLEOTIDE SEQUENCE [LARGE SCALE GENOMIC DNA]</scope>
    <source>
        <strain evidence="2 3">AT_MEX2019</strain>
        <tissue evidence="2">Muscle</tissue>
    </source>
</reference>
<feature type="signal peptide" evidence="1">
    <location>
        <begin position="1"/>
        <end position="19"/>
    </location>
</feature>